<dbReference type="EC" id="2.7.13.3" evidence="2"/>
<dbReference type="Proteomes" id="UP000494108">
    <property type="component" value="Unassembled WGS sequence"/>
</dbReference>
<feature type="domain" description="Histidine kinase" evidence="6">
    <location>
        <begin position="1"/>
        <end position="152"/>
    </location>
</feature>
<sequence>MFSPRKLVESTTRSFAAQARQKNLLLFSTTDLSVIPWATGDTSNLRQILSNLLSNALSFTESGHVIVRLRGGDRTDGVQRLTLQVVDTGIGINREDQAGLFNSVRPIGHAVHGRRTGLAHCAHLAQLMGSHIRVTSEPGLGSSFSLDLALPASEGAAVDIPDLRGIRVLVRSPHRELSNNVCSWLSRWGANATPATDPIPCGASDDVFLDLLTGSGARPAHWTGHYLSTCAPGPFAADTIEPLDGYDLEGIGSGIARLVHGTPLTQPPEGVPPQPPIPHRFRRLFLDTMHDDLDKLEQAIARRDAFVALQALHRMRGALMMVAMTTLANDIKTVDTTLRGDGWNEQAFLETSRLVLEIRDFLIQV</sequence>
<dbReference type="InterPro" id="IPR003594">
    <property type="entry name" value="HATPase_dom"/>
</dbReference>
<dbReference type="InterPro" id="IPR004358">
    <property type="entry name" value="Sig_transdc_His_kin-like_C"/>
</dbReference>
<dbReference type="EMBL" id="CADIJX010000003">
    <property type="protein sequence ID" value="CAB3655362.1"/>
    <property type="molecule type" value="Genomic_DNA"/>
</dbReference>
<name>A0A6S6Z1G1_9BURK</name>
<dbReference type="Gene3D" id="1.20.120.160">
    <property type="entry name" value="HPT domain"/>
    <property type="match status" value="1"/>
</dbReference>
<keyword evidence="9" id="KW-1185">Reference proteome</keyword>
<evidence type="ECO:0000256" key="1">
    <source>
        <dbReference type="ARBA" id="ARBA00000085"/>
    </source>
</evidence>
<feature type="modified residue" description="Phosphohistidine" evidence="5">
    <location>
        <position position="313"/>
    </location>
</feature>
<dbReference type="InterPro" id="IPR005467">
    <property type="entry name" value="His_kinase_dom"/>
</dbReference>
<comment type="catalytic activity">
    <reaction evidence="1">
        <text>ATP + protein L-histidine = ADP + protein N-phospho-L-histidine.</text>
        <dbReference type="EC" id="2.7.13.3"/>
    </reaction>
</comment>
<reference evidence="8 9" key="1">
    <citation type="submission" date="2020-04" db="EMBL/GenBank/DDBJ databases">
        <authorList>
            <person name="De Canck E."/>
        </authorList>
    </citation>
    <scope>NUCLEOTIDE SEQUENCE [LARGE SCALE GENOMIC DNA]</scope>
    <source>
        <strain evidence="8 9">LMG 3431</strain>
    </source>
</reference>
<dbReference type="RefSeq" id="WP_175175333.1">
    <property type="nucleotide sequence ID" value="NZ_CADIJX010000003.1"/>
</dbReference>
<dbReference type="Pfam" id="PF02518">
    <property type="entry name" value="HATPase_c"/>
    <property type="match status" value="1"/>
</dbReference>
<evidence type="ECO:0000256" key="5">
    <source>
        <dbReference type="PROSITE-ProRule" id="PRU00110"/>
    </source>
</evidence>
<evidence type="ECO:0000259" key="6">
    <source>
        <dbReference type="PROSITE" id="PS50109"/>
    </source>
</evidence>
<dbReference type="Pfam" id="PF01627">
    <property type="entry name" value="Hpt"/>
    <property type="match status" value="1"/>
</dbReference>
<gene>
    <name evidence="8" type="primary">rcsD</name>
    <name evidence="8" type="ORF">LMG3431_03070</name>
</gene>
<dbReference type="PANTHER" id="PTHR45339">
    <property type="entry name" value="HYBRID SIGNAL TRANSDUCTION HISTIDINE KINASE J"/>
    <property type="match status" value="1"/>
</dbReference>
<dbReference type="SUPFAM" id="SSF55874">
    <property type="entry name" value="ATPase domain of HSP90 chaperone/DNA topoisomerase II/histidine kinase"/>
    <property type="match status" value="1"/>
</dbReference>
<dbReference type="GO" id="GO:0005524">
    <property type="term" value="F:ATP binding"/>
    <property type="evidence" value="ECO:0007669"/>
    <property type="project" value="UniProtKB-KW"/>
</dbReference>
<dbReference type="SMART" id="SM00387">
    <property type="entry name" value="HATPase_c"/>
    <property type="match status" value="1"/>
</dbReference>
<dbReference type="AlphaFoldDB" id="A0A6S6Z1G1"/>
<evidence type="ECO:0000256" key="2">
    <source>
        <dbReference type="ARBA" id="ARBA00012438"/>
    </source>
</evidence>
<dbReference type="PROSITE" id="PS50894">
    <property type="entry name" value="HPT"/>
    <property type="match status" value="1"/>
</dbReference>
<keyword evidence="4" id="KW-0902">Two-component regulatory system</keyword>
<dbReference type="InterPro" id="IPR008207">
    <property type="entry name" value="Sig_transdc_His_kin_Hpt_dom"/>
</dbReference>
<accession>A0A6S6Z1G1</accession>
<dbReference type="GO" id="GO:0005886">
    <property type="term" value="C:plasma membrane"/>
    <property type="evidence" value="ECO:0007669"/>
    <property type="project" value="UniProtKB-SubCell"/>
</dbReference>
<dbReference type="PROSITE" id="PS50109">
    <property type="entry name" value="HIS_KIN"/>
    <property type="match status" value="1"/>
</dbReference>
<evidence type="ECO:0000256" key="4">
    <source>
        <dbReference type="ARBA" id="ARBA00023012"/>
    </source>
</evidence>
<evidence type="ECO:0000313" key="8">
    <source>
        <dbReference type="EMBL" id="CAB3655362.1"/>
    </source>
</evidence>
<proteinExistence type="predicted"/>
<keyword evidence="3 5" id="KW-0597">Phosphoprotein</keyword>
<keyword evidence="8" id="KW-0808">Transferase</keyword>
<dbReference type="InterPro" id="IPR036890">
    <property type="entry name" value="HATPase_C_sf"/>
</dbReference>
<evidence type="ECO:0000259" key="7">
    <source>
        <dbReference type="PROSITE" id="PS50894"/>
    </source>
</evidence>
<dbReference type="PANTHER" id="PTHR45339:SF5">
    <property type="entry name" value="HISTIDINE KINASE"/>
    <property type="match status" value="1"/>
</dbReference>
<feature type="domain" description="HPt" evidence="7">
    <location>
        <begin position="274"/>
        <end position="365"/>
    </location>
</feature>
<dbReference type="InterPro" id="IPR036641">
    <property type="entry name" value="HPT_dom_sf"/>
</dbReference>
<organism evidence="8 9">
    <name type="scientific">Achromobacter pestifer</name>
    <dbReference type="NCBI Taxonomy" id="1353889"/>
    <lineage>
        <taxon>Bacteria</taxon>
        <taxon>Pseudomonadati</taxon>
        <taxon>Pseudomonadota</taxon>
        <taxon>Betaproteobacteria</taxon>
        <taxon>Burkholderiales</taxon>
        <taxon>Alcaligenaceae</taxon>
        <taxon>Achromobacter</taxon>
    </lineage>
</organism>
<dbReference type="Gene3D" id="3.30.565.10">
    <property type="entry name" value="Histidine kinase-like ATPase, C-terminal domain"/>
    <property type="match status" value="1"/>
</dbReference>
<evidence type="ECO:0000256" key="3">
    <source>
        <dbReference type="ARBA" id="ARBA00022553"/>
    </source>
</evidence>
<protein>
    <recommendedName>
        <fullName evidence="2">histidine kinase</fullName>
        <ecNumber evidence="2">2.7.13.3</ecNumber>
    </recommendedName>
</protein>
<evidence type="ECO:0000313" key="9">
    <source>
        <dbReference type="Proteomes" id="UP000494108"/>
    </source>
</evidence>
<dbReference type="GO" id="GO:0000155">
    <property type="term" value="F:phosphorelay sensor kinase activity"/>
    <property type="evidence" value="ECO:0007669"/>
    <property type="project" value="UniProtKB-ARBA"/>
</dbReference>
<dbReference type="PRINTS" id="PR00344">
    <property type="entry name" value="BCTRLSENSOR"/>
</dbReference>
<dbReference type="SUPFAM" id="SSF47226">
    <property type="entry name" value="Histidine-containing phosphotransfer domain, HPT domain"/>
    <property type="match status" value="1"/>
</dbReference>